<protein>
    <submittedName>
        <fullName evidence="3">Uncharacterized protein</fullName>
    </submittedName>
</protein>
<evidence type="ECO:0000313" key="4">
    <source>
        <dbReference type="Proteomes" id="UP001177003"/>
    </source>
</evidence>
<name>A0AA36EKL2_LACSI</name>
<feature type="coiled-coil region" evidence="1">
    <location>
        <begin position="25"/>
        <end position="52"/>
    </location>
</feature>
<keyword evidence="4" id="KW-1185">Reference proteome</keyword>
<dbReference type="Proteomes" id="UP001177003">
    <property type="component" value="Chromosome 8"/>
</dbReference>
<dbReference type="EMBL" id="OX465084">
    <property type="protein sequence ID" value="CAI9299383.1"/>
    <property type="molecule type" value="Genomic_DNA"/>
</dbReference>
<accession>A0AA36EKL2</accession>
<sequence length="107" mass="12475">MYDSKASLDVLFLVELDMKDKIIDIKLLRKNLVEGEKELSKMNEKIEEKDVKKKRFLSVSVQTEDIPKECSSLRNHSLHSDEHHNSSFTDNLHVDNLHVEKPQNDDT</sequence>
<organism evidence="3 4">
    <name type="scientific">Lactuca saligna</name>
    <name type="common">Willowleaf lettuce</name>
    <dbReference type="NCBI Taxonomy" id="75948"/>
    <lineage>
        <taxon>Eukaryota</taxon>
        <taxon>Viridiplantae</taxon>
        <taxon>Streptophyta</taxon>
        <taxon>Embryophyta</taxon>
        <taxon>Tracheophyta</taxon>
        <taxon>Spermatophyta</taxon>
        <taxon>Magnoliopsida</taxon>
        <taxon>eudicotyledons</taxon>
        <taxon>Gunneridae</taxon>
        <taxon>Pentapetalae</taxon>
        <taxon>asterids</taxon>
        <taxon>campanulids</taxon>
        <taxon>Asterales</taxon>
        <taxon>Asteraceae</taxon>
        <taxon>Cichorioideae</taxon>
        <taxon>Cichorieae</taxon>
        <taxon>Lactucinae</taxon>
        <taxon>Lactuca</taxon>
    </lineage>
</organism>
<reference evidence="3" key="1">
    <citation type="submission" date="2023-04" db="EMBL/GenBank/DDBJ databases">
        <authorList>
            <person name="Vijverberg K."/>
            <person name="Xiong W."/>
            <person name="Schranz E."/>
        </authorList>
    </citation>
    <scope>NUCLEOTIDE SEQUENCE</scope>
</reference>
<evidence type="ECO:0000256" key="1">
    <source>
        <dbReference type="SAM" id="Coils"/>
    </source>
</evidence>
<feature type="region of interest" description="Disordered" evidence="2">
    <location>
        <begin position="73"/>
        <end position="107"/>
    </location>
</feature>
<evidence type="ECO:0000256" key="2">
    <source>
        <dbReference type="SAM" id="MobiDB-lite"/>
    </source>
</evidence>
<proteinExistence type="predicted"/>
<gene>
    <name evidence="3" type="ORF">LSALG_LOCUS38096</name>
</gene>
<feature type="compositionally biased region" description="Basic and acidic residues" evidence="2">
    <location>
        <begin position="92"/>
        <end position="107"/>
    </location>
</feature>
<dbReference type="AlphaFoldDB" id="A0AA36EKL2"/>
<evidence type="ECO:0000313" key="3">
    <source>
        <dbReference type="EMBL" id="CAI9299383.1"/>
    </source>
</evidence>
<keyword evidence="1" id="KW-0175">Coiled coil</keyword>